<organism evidence="2 3">
    <name type="scientific">Streptomyces tubbatahanensis</name>
    <dbReference type="NCBI Taxonomy" id="2923272"/>
    <lineage>
        <taxon>Bacteria</taxon>
        <taxon>Bacillati</taxon>
        <taxon>Actinomycetota</taxon>
        <taxon>Actinomycetes</taxon>
        <taxon>Kitasatosporales</taxon>
        <taxon>Streptomycetaceae</taxon>
        <taxon>Streptomyces</taxon>
    </lineage>
</organism>
<dbReference type="SUPFAM" id="SSF54593">
    <property type="entry name" value="Glyoxalase/Bleomycin resistance protein/Dihydroxybiphenyl dioxygenase"/>
    <property type="match status" value="1"/>
</dbReference>
<dbReference type="InterPro" id="IPR029068">
    <property type="entry name" value="Glyas_Bleomycin-R_OHBP_Dase"/>
</dbReference>
<evidence type="ECO:0000313" key="2">
    <source>
        <dbReference type="EMBL" id="UNT00711.1"/>
    </source>
</evidence>
<accession>A0ABY3Y1J4</accession>
<protein>
    <submittedName>
        <fullName evidence="2">VOC family protein</fullName>
    </submittedName>
</protein>
<dbReference type="Gene3D" id="3.30.720.120">
    <property type="match status" value="1"/>
</dbReference>
<dbReference type="InterPro" id="IPR004360">
    <property type="entry name" value="Glyas_Fos-R_dOase_dom"/>
</dbReference>
<evidence type="ECO:0000313" key="3">
    <source>
        <dbReference type="Proteomes" id="UP001202244"/>
    </source>
</evidence>
<dbReference type="Proteomes" id="UP001202244">
    <property type="component" value="Chromosome"/>
</dbReference>
<dbReference type="InterPro" id="IPR037523">
    <property type="entry name" value="VOC_core"/>
</dbReference>
<keyword evidence="3" id="KW-1185">Reference proteome</keyword>
<name>A0ABY3Y1J4_9ACTN</name>
<dbReference type="Pfam" id="PF00903">
    <property type="entry name" value="Glyoxalase"/>
    <property type="match status" value="1"/>
</dbReference>
<proteinExistence type="predicted"/>
<dbReference type="Gene3D" id="3.30.720.110">
    <property type="match status" value="1"/>
</dbReference>
<evidence type="ECO:0000259" key="1">
    <source>
        <dbReference type="PROSITE" id="PS51819"/>
    </source>
</evidence>
<sequence>MTINRAFANILSDDLAGTRDFFVDLLGFTVAFDSDWFVNLQAPDNPLNELGVWRREHELVPEAYRGRAQGTVLTFVVDDVEAVYARAVAAGTRIVEPPRDTFYGQRSMLVEDPNGQVIDVSTPGTPSPEFLAEMREKYGS</sequence>
<reference evidence="2 3" key="1">
    <citation type="journal article" date="2023" name="Microbiol. Spectr.">
        <title>Synergy between Genome Mining, Metabolomics, and Bioinformatics Uncovers Antibacterial Chlorinated Carbazole Alkaloids and Their Biosynthetic Gene Cluster from Streptomyces tubbatahanensis sp. nov., a Novel Actinomycete Isolated from Sulu Sea, Philippines.</title>
        <authorList>
            <person name="Tenebro C.P."/>
            <person name="Trono D.J.V.L."/>
            <person name="Balida L.A.P."/>
            <person name="Bayog L.K.A."/>
            <person name="Bruna J.R."/>
            <person name="Sabido E.M."/>
            <person name="Caspe D.P.C."/>
            <person name="de Los Santos E.L.C."/>
            <person name="Saludes J.P."/>
            <person name="Dalisay D.S."/>
        </authorList>
    </citation>
    <scope>NUCLEOTIDE SEQUENCE [LARGE SCALE GENOMIC DNA]</scope>
    <source>
        <strain evidence="2 3">DSD3025</strain>
    </source>
</reference>
<dbReference type="RefSeq" id="WP_242756940.1">
    <property type="nucleotide sequence ID" value="NZ_CP093846.1"/>
</dbReference>
<dbReference type="PROSITE" id="PS51819">
    <property type="entry name" value="VOC"/>
    <property type="match status" value="1"/>
</dbReference>
<dbReference type="EMBL" id="CP093846">
    <property type="protein sequence ID" value="UNT00711.1"/>
    <property type="molecule type" value="Genomic_DNA"/>
</dbReference>
<gene>
    <name evidence="2" type="ORF">MMF93_32665</name>
</gene>
<feature type="domain" description="VOC" evidence="1">
    <location>
        <begin position="2"/>
        <end position="123"/>
    </location>
</feature>